<evidence type="ECO:0000313" key="1">
    <source>
        <dbReference type="EMBL" id="TCS85659.1"/>
    </source>
</evidence>
<protein>
    <submittedName>
        <fullName evidence="1">Uncharacterized protein</fullName>
    </submittedName>
</protein>
<organism evidence="1 2">
    <name type="scientific">Anseongella ginsenosidimutans</name>
    <dbReference type="NCBI Taxonomy" id="496056"/>
    <lineage>
        <taxon>Bacteria</taxon>
        <taxon>Pseudomonadati</taxon>
        <taxon>Bacteroidota</taxon>
        <taxon>Sphingobacteriia</taxon>
        <taxon>Sphingobacteriales</taxon>
        <taxon>Sphingobacteriaceae</taxon>
        <taxon>Anseongella</taxon>
    </lineage>
</organism>
<dbReference type="EMBL" id="SMAD01000011">
    <property type="protein sequence ID" value="TCS85659.1"/>
    <property type="molecule type" value="Genomic_DNA"/>
</dbReference>
<evidence type="ECO:0000313" key="2">
    <source>
        <dbReference type="Proteomes" id="UP000295807"/>
    </source>
</evidence>
<dbReference type="OrthoDB" id="163809at2"/>
<dbReference type="Proteomes" id="UP000295807">
    <property type="component" value="Unassembled WGS sequence"/>
</dbReference>
<name>A0A4R3KNN4_9SPHI</name>
<sequence length="142" mass="15641">MKLLAPLILVLLGAFQRCNDDALHLPDGQLILKVDETYKAGEMELQLSGINDSRCPEGVNCVWAGAAVTTLALKAPSFQDTLKLCLGDCRQLGLPFRERHSDTLSVNGRRYELSLLEVLPYPGAGKEGEDKTARYSLRKLPE</sequence>
<proteinExistence type="predicted"/>
<accession>A0A4R3KNN4</accession>
<keyword evidence="2" id="KW-1185">Reference proteome</keyword>
<dbReference type="AlphaFoldDB" id="A0A4R3KNN4"/>
<reference evidence="1 2" key="1">
    <citation type="submission" date="2019-03" db="EMBL/GenBank/DDBJ databases">
        <title>Genomic Encyclopedia of Type Strains, Phase IV (KMG-IV): sequencing the most valuable type-strain genomes for metagenomic binning, comparative biology and taxonomic classification.</title>
        <authorList>
            <person name="Goeker M."/>
        </authorList>
    </citation>
    <scope>NUCLEOTIDE SEQUENCE [LARGE SCALE GENOMIC DNA]</scope>
    <source>
        <strain evidence="1 2">DSM 21100</strain>
    </source>
</reference>
<dbReference type="RefSeq" id="WP_132130081.1">
    <property type="nucleotide sequence ID" value="NZ_CP042432.1"/>
</dbReference>
<comment type="caution">
    <text evidence="1">The sequence shown here is derived from an EMBL/GenBank/DDBJ whole genome shotgun (WGS) entry which is preliminary data.</text>
</comment>
<gene>
    <name evidence="1" type="ORF">EDD80_11161</name>
</gene>